<dbReference type="CDD" id="cd01347">
    <property type="entry name" value="ligand_gated_channel"/>
    <property type="match status" value="1"/>
</dbReference>
<evidence type="ECO:0000256" key="6">
    <source>
        <dbReference type="ARBA" id="ARBA00023077"/>
    </source>
</evidence>
<sequence>MRHLSLFLASGLAALASQSHAQQAIPDTIVTATRIPTPAERVPAAITVITRQDIEERGYQSLAEALTAVPGINLVGQGGLGGQTSAFTRGTNSSHTLVLLDGVPINDASTPAGAFNFGQDLLGNLDRIEVVRGPAASLYGSAALGGAINLVTRQAPQGGPGGKVFAPFGEVAGGSNSTIRGNLGATGRVEAFDYLVSGQSLSTRGSNALAPRLQTTNGERDGFRGQSTMARLGWTPVEGSRLEGIVQWRQNNFGLDGSNNAFRQADDPNYSGEDRRWFGQLRGETRLLDGAWTTGLRGFTTEDRRRYVNRPNPGASGIADDLYRGSRTGLDWGNTVRLPGFGAFADGALAFGVTHALEESRSLSGSPASRTRVFAQQHVTAGYASLQYRAWERLDLTAGLRQDSTTGFTDATTWQLGAVLALPEVASRLRISAGTAFRAPSLYERFGTNASTLGNPALKAERSTGWEIGADTDVALFGRPRAATASWTFFQSRITNLINSVRAPLPGFVFTSVNVDRADIHGAELGLTLRPAPWLETTANWTITEAEDAITDRRLLRRPEHVVSITARVVPTPRLVIAPTVLFTGRSSDFLITNTGDFGSRGAVRGGTVVNLGATYKATEVVSLFLEGRNLGNSRWEPTSGYVTPGRSLLVGTRFAL</sequence>
<evidence type="ECO:0000256" key="10">
    <source>
        <dbReference type="PROSITE-ProRule" id="PRU01360"/>
    </source>
</evidence>
<dbReference type="PANTHER" id="PTHR30069">
    <property type="entry name" value="TONB-DEPENDENT OUTER MEMBRANE RECEPTOR"/>
    <property type="match status" value="1"/>
</dbReference>
<feature type="chain" id="PRO_5046313130" evidence="12">
    <location>
        <begin position="22"/>
        <end position="657"/>
    </location>
</feature>
<dbReference type="Gene3D" id="2.40.170.20">
    <property type="entry name" value="TonB-dependent receptor, beta-barrel domain"/>
    <property type="match status" value="1"/>
</dbReference>
<feature type="signal peptide" evidence="12">
    <location>
        <begin position="1"/>
        <end position="21"/>
    </location>
</feature>
<evidence type="ECO:0000256" key="3">
    <source>
        <dbReference type="ARBA" id="ARBA00022452"/>
    </source>
</evidence>
<evidence type="ECO:0000256" key="4">
    <source>
        <dbReference type="ARBA" id="ARBA00022692"/>
    </source>
</evidence>
<reference evidence="16" key="1">
    <citation type="journal article" date="2019" name="Int. J. Syst. Evol. Microbiol.">
        <title>The Global Catalogue of Microorganisms (GCM) 10K type strain sequencing project: providing services to taxonomists for standard genome sequencing and annotation.</title>
        <authorList>
            <consortium name="The Broad Institute Genomics Platform"/>
            <consortium name="The Broad Institute Genome Sequencing Center for Infectious Disease"/>
            <person name="Wu L."/>
            <person name="Ma J."/>
        </authorList>
    </citation>
    <scope>NUCLEOTIDE SEQUENCE [LARGE SCALE GENOMIC DNA]</scope>
    <source>
        <strain evidence="16">CECT 7131</strain>
    </source>
</reference>
<evidence type="ECO:0000256" key="2">
    <source>
        <dbReference type="ARBA" id="ARBA00022448"/>
    </source>
</evidence>
<dbReference type="PANTHER" id="PTHR30069:SF29">
    <property type="entry name" value="HEMOGLOBIN AND HEMOGLOBIN-HAPTOGLOBIN-BINDING PROTEIN 1-RELATED"/>
    <property type="match status" value="1"/>
</dbReference>
<dbReference type="Proteomes" id="UP001529369">
    <property type="component" value="Unassembled WGS sequence"/>
</dbReference>
<dbReference type="Gene3D" id="2.170.130.10">
    <property type="entry name" value="TonB-dependent receptor, plug domain"/>
    <property type="match status" value="1"/>
</dbReference>
<feature type="domain" description="TonB-dependent receptor-like beta-barrel" evidence="13">
    <location>
        <begin position="214"/>
        <end position="631"/>
    </location>
</feature>
<evidence type="ECO:0000256" key="7">
    <source>
        <dbReference type="ARBA" id="ARBA00023136"/>
    </source>
</evidence>
<keyword evidence="9 10" id="KW-0998">Cell outer membrane</keyword>
<dbReference type="EMBL" id="JAUFPN010000102">
    <property type="protein sequence ID" value="MDN3564498.1"/>
    <property type="molecule type" value="Genomic_DNA"/>
</dbReference>
<protein>
    <submittedName>
        <fullName evidence="15">TonB-dependent receptor</fullName>
    </submittedName>
</protein>
<dbReference type="InterPro" id="IPR037066">
    <property type="entry name" value="Plug_dom_sf"/>
</dbReference>
<evidence type="ECO:0000259" key="13">
    <source>
        <dbReference type="Pfam" id="PF00593"/>
    </source>
</evidence>
<dbReference type="PROSITE" id="PS52016">
    <property type="entry name" value="TONB_DEPENDENT_REC_3"/>
    <property type="match status" value="1"/>
</dbReference>
<evidence type="ECO:0000313" key="15">
    <source>
        <dbReference type="EMBL" id="MDN3564498.1"/>
    </source>
</evidence>
<evidence type="ECO:0000256" key="8">
    <source>
        <dbReference type="ARBA" id="ARBA00023170"/>
    </source>
</evidence>
<evidence type="ECO:0000259" key="14">
    <source>
        <dbReference type="Pfam" id="PF07715"/>
    </source>
</evidence>
<evidence type="ECO:0000256" key="9">
    <source>
        <dbReference type="ARBA" id="ARBA00023237"/>
    </source>
</evidence>
<comment type="similarity">
    <text evidence="10 11">Belongs to the TonB-dependent receptor family.</text>
</comment>
<feature type="domain" description="TonB-dependent receptor plug" evidence="14">
    <location>
        <begin position="40"/>
        <end position="147"/>
    </location>
</feature>
<keyword evidence="8 15" id="KW-0675">Receptor</keyword>
<keyword evidence="3 10" id="KW-1134">Transmembrane beta strand</keyword>
<evidence type="ECO:0000256" key="5">
    <source>
        <dbReference type="ARBA" id="ARBA00022729"/>
    </source>
</evidence>
<dbReference type="InterPro" id="IPR012910">
    <property type="entry name" value="Plug_dom"/>
</dbReference>
<dbReference type="Pfam" id="PF00593">
    <property type="entry name" value="TonB_dep_Rec_b-barrel"/>
    <property type="match status" value="1"/>
</dbReference>
<evidence type="ECO:0000256" key="1">
    <source>
        <dbReference type="ARBA" id="ARBA00004571"/>
    </source>
</evidence>
<proteinExistence type="inferred from homology"/>
<dbReference type="Pfam" id="PF07715">
    <property type="entry name" value="Plug"/>
    <property type="match status" value="1"/>
</dbReference>
<evidence type="ECO:0000313" key="16">
    <source>
        <dbReference type="Proteomes" id="UP001529369"/>
    </source>
</evidence>
<organism evidence="15 16">
    <name type="scientific">Paeniroseomonas aquatica</name>
    <dbReference type="NCBI Taxonomy" id="373043"/>
    <lineage>
        <taxon>Bacteria</taxon>
        <taxon>Pseudomonadati</taxon>
        <taxon>Pseudomonadota</taxon>
        <taxon>Alphaproteobacteria</taxon>
        <taxon>Acetobacterales</taxon>
        <taxon>Acetobacteraceae</taxon>
        <taxon>Paeniroseomonas</taxon>
    </lineage>
</organism>
<comment type="subcellular location">
    <subcellularLocation>
        <location evidence="1 10">Cell outer membrane</location>
        <topology evidence="1 10">Multi-pass membrane protein</topology>
    </subcellularLocation>
</comment>
<keyword evidence="2 10" id="KW-0813">Transport</keyword>
<keyword evidence="4 10" id="KW-0812">Transmembrane</keyword>
<name>A0ABT8A493_9PROT</name>
<dbReference type="RefSeq" id="WP_290316297.1">
    <property type="nucleotide sequence ID" value="NZ_JAUFPN010000102.1"/>
</dbReference>
<comment type="caution">
    <text evidence="15">The sequence shown here is derived from an EMBL/GenBank/DDBJ whole genome shotgun (WGS) entry which is preliminary data.</text>
</comment>
<keyword evidence="5 12" id="KW-0732">Signal</keyword>
<dbReference type="SUPFAM" id="SSF56935">
    <property type="entry name" value="Porins"/>
    <property type="match status" value="1"/>
</dbReference>
<keyword evidence="7 10" id="KW-0472">Membrane</keyword>
<gene>
    <name evidence="15" type="ORF">QWZ14_08995</name>
</gene>
<dbReference type="InterPro" id="IPR000531">
    <property type="entry name" value="Beta-barrel_TonB"/>
</dbReference>
<evidence type="ECO:0000256" key="12">
    <source>
        <dbReference type="SAM" id="SignalP"/>
    </source>
</evidence>
<dbReference type="InterPro" id="IPR036942">
    <property type="entry name" value="Beta-barrel_TonB_sf"/>
</dbReference>
<keyword evidence="16" id="KW-1185">Reference proteome</keyword>
<keyword evidence="6 11" id="KW-0798">TonB box</keyword>
<accession>A0ABT8A493</accession>
<evidence type="ECO:0000256" key="11">
    <source>
        <dbReference type="RuleBase" id="RU003357"/>
    </source>
</evidence>
<dbReference type="InterPro" id="IPR039426">
    <property type="entry name" value="TonB-dep_rcpt-like"/>
</dbReference>